<dbReference type="EMBL" id="GIFC01016570">
    <property type="protein sequence ID" value="MXU98653.1"/>
    <property type="molecule type" value="Transcribed_RNA"/>
</dbReference>
<organism evidence="1">
    <name type="scientific">Ixodes ricinus</name>
    <name type="common">Common tick</name>
    <name type="synonym">Acarus ricinus</name>
    <dbReference type="NCBI Taxonomy" id="34613"/>
    <lineage>
        <taxon>Eukaryota</taxon>
        <taxon>Metazoa</taxon>
        <taxon>Ecdysozoa</taxon>
        <taxon>Arthropoda</taxon>
        <taxon>Chelicerata</taxon>
        <taxon>Arachnida</taxon>
        <taxon>Acari</taxon>
        <taxon>Parasitiformes</taxon>
        <taxon>Ixodida</taxon>
        <taxon>Ixodoidea</taxon>
        <taxon>Ixodidae</taxon>
        <taxon>Ixodinae</taxon>
        <taxon>Ixodes</taxon>
    </lineage>
</organism>
<dbReference type="AlphaFoldDB" id="A0A6B0V8T9"/>
<sequence length="352" mass="37526">MIWICALTGAPWVGCADVMAGRTTALAPAGSTPRTASTAGRAWPATGARTTICWGFLGISTGALMGTLVPSPGLPAAGARVVKMRRTARVPPTPGLPGVVTRLVRVVPFTGEPDDTSATLFIPWAAACWGVDTVTVMVLVVVPLGVVPTAPPSCRRFCCMASRCCFSCCSIWARILSALCWACTWASFSRTASCCSIWARILSALCWACTWASFSRTASCCFSIFSPNCRISQSSRSSSGTQTSVTEGPLCWGDSGLRRSRSPVLWGVTFSLGLEGRSMGTVIRRTRYSERSPKGPMSLRLSSSVVCTSLSVVIVLVPPGGDLACRSSQRRLAQSTRSCRATWWMVVSIWLR</sequence>
<name>A0A6B0V8T9_IXORI</name>
<reference evidence="1" key="1">
    <citation type="submission" date="2019-12" db="EMBL/GenBank/DDBJ databases">
        <title>An insight into the sialome of adult female Ixodes ricinus ticks feeding for 6 days.</title>
        <authorList>
            <person name="Perner J."/>
            <person name="Ribeiro J.M.C."/>
        </authorList>
    </citation>
    <scope>NUCLEOTIDE SEQUENCE</scope>
    <source>
        <strain evidence="1">Semi-engorged</strain>
        <tissue evidence="1">Salivary glands</tissue>
    </source>
</reference>
<protein>
    <submittedName>
        <fullName evidence="1">Putative secreted protein</fullName>
    </submittedName>
</protein>
<evidence type="ECO:0000313" key="1">
    <source>
        <dbReference type="EMBL" id="MXU98653.1"/>
    </source>
</evidence>
<proteinExistence type="predicted"/>
<accession>A0A6B0V8T9</accession>